<accession>A0A9W8JT03</accession>
<dbReference type="AlphaFoldDB" id="A0A9W8JT03"/>
<dbReference type="Pfam" id="PF20149">
    <property type="entry name" value="DUF6532"/>
    <property type="match status" value="1"/>
</dbReference>
<evidence type="ECO:0000313" key="3">
    <source>
        <dbReference type="EMBL" id="KAJ2936205.1"/>
    </source>
</evidence>
<protein>
    <recommendedName>
        <fullName evidence="2">DUF6532 domain-containing protein</fullName>
    </recommendedName>
</protein>
<name>A0A9W8JT03_9AGAR</name>
<feature type="non-terminal residue" evidence="3">
    <location>
        <position position="403"/>
    </location>
</feature>
<reference evidence="3" key="1">
    <citation type="submission" date="2022-06" db="EMBL/GenBank/DDBJ databases">
        <title>Genome Sequence of Candolleomyces eurysporus.</title>
        <authorList>
            <person name="Buettner E."/>
        </authorList>
    </citation>
    <scope>NUCLEOTIDE SEQUENCE</scope>
    <source>
        <strain evidence="3">VTCC 930004</strain>
    </source>
</reference>
<organism evidence="3 4">
    <name type="scientific">Candolleomyces eurysporus</name>
    <dbReference type="NCBI Taxonomy" id="2828524"/>
    <lineage>
        <taxon>Eukaryota</taxon>
        <taxon>Fungi</taxon>
        <taxon>Dikarya</taxon>
        <taxon>Basidiomycota</taxon>
        <taxon>Agaricomycotina</taxon>
        <taxon>Agaricomycetes</taxon>
        <taxon>Agaricomycetidae</taxon>
        <taxon>Agaricales</taxon>
        <taxon>Agaricineae</taxon>
        <taxon>Psathyrellaceae</taxon>
        <taxon>Candolleomyces</taxon>
    </lineage>
</organism>
<sequence length="403" mass="45101">MSADQQVPQSEDDDEVDEDEDESEQSAEVAPGEDEQDYEGIDLHNAFETAQWPRGVNGGNTGGTSSHDSEDEDQNNNRGGRKSRLTKRQKQLQDAEQPFFPDHHRSASTLSTGVSEDETALEILDNDSEEAPVFNGNPDSIEIVITKGDRYPLLNQQSPRVGRVIRKAFAVSEYQIAFCTPFPPLDDLAHYFRDVLRTGAREIDDKDVARKIKTNATYGNTLATLVKPRFTRHRREIRQHAKAEAKAAYQLTPGQSCGEKVQGLLLDDTFVYGVDHRDVRSVGQTRRSSFKSSISEEENRARSEEKEIPIPMLAFSATMLRAELLLWKFGTRQTVKFDADQHSTTYDHHVSALEELKGRFPVKFHHLMHFLYVQGSASASSSVSNGCDGRGVLGKLGWDADSE</sequence>
<evidence type="ECO:0000313" key="4">
    <source>
        <dbReference type="Proteomes" id="UP001140091"/>
    </source>
</evidence>
<evidence type="ECO:0000259" key="2">
    <source>
        <dbReference type="Pfam" id="PF20149"/>
    </source>
</evidence>
<feature type="compositionally biased region" description="Basic residues" evidence="1">
    <location>
        <begin position="79"/>
        <end position="90"/>
    </location>
</feature>
<dbReference type="EMBL" id="JANBPK010000143">
    <property type="protein sequence ID" value="KAJ2936205.1"/>
    <property type="molecule type" value="Genomic_DNA"/>
</dbReference>
<comment type="caution">
    <text evidence="3">The sequence shown here is derived from an EMBL/GenBank/DDBJ whole genome shotgun (WGS) entry which is preliminary data.</text>
</comment>
<evidence type="ECO:0000256" key="1">
    <source>
        <dbReference type="SAM" id="MobiDB-lite"/>
    </source>
</evidence>
<proteinExistence type="predicted"/>
<keyword evidence="4" id="KW-1185">Reference proteome</keyword>
<dbReference type="InterPro" id="IPR045341">
    <property type="entry name" value="DUF6532"/>
</dbReference>
<feature type="domain" description="DUF6532" evidence="2">
    <location>
        <begin position="173"/>
        <end position="355"/>
    </location>
</feature>
<dbReference type="OrthoDB" id="3225557at2759"/>
<dbReference type="Proteomes" id="UP001140091">
    <property type="component" value="Unassembled WGS sequence"/>
</dbReference>
<feature type="compositionally biased region" description="Acidic residues" evidence="1">
    <location>
        <begin position="10"/>
        <end position="40"/>
    </location>
</feature>
<gene>
    <name evidence="3" type="ORF">H1R20_g889</name>
</gene>
<feature type="region of interest" description="Disordered" evidence="1">
    <location>
        <begin position="1"/>
        <end position="117"/>
    </location>
</feature>